<dbReference type="InterPro" id="IPR009057">
    <property type="entry name" value="Homeodomain-like_sf"/>
</dbReference>
<evidence type="ECO:0000256" key="1">
    <source>
        <dbReference type="ARBA" id="ARBA00023015"/>
    </source>
</evidence>
<dbReference type="SMART" id="SM00342">
    <property type="entry name" value="HTH_ARAC"/>
    <property type="match status" value="1"/>
</dbReference>
<keyword evidence="1" id="KW-0805">Transcription regulation</keyword>
<evidence type="ECO:0000256" key="3">
    <source>
        <dbReference type="ARBA" id="ARBA00023163"/>
    </source>
</evidence>
<feature type="domain" description="HTH araC/xylS-type" evidence="4">
    <location>
        <begin position="258"/>
        <end position="336"/>
    </location>
</feature>
<dbReference type="InterPro" id="IPR020449">
    <property type="entry name" value="Tscrpt_reg_AraC-type_HTH"/>
</dbReference>
<comment type="caution">
    <text evidence="5">The sequence shown here is derived from an EMBL/GenBank/DDBJ whole genome shotgun (WGS) entry which is preliminary data.</text>
</comment>
<dbReference type="PANTHER" id="PTHR47894">
    <property type="entry name" value="HTH-TYPE TRANSCRIPTIONAL REGULATOR GADX"/>
    <property type="match status" value="1"/>
</dbReference>
<organism evidence="5 6">
    <name type="scientific">Paraburkholderia metrosideri</name>
    <dbReference type="NCBI Taxonomy" id="580937"/>
    <lineage>
        <taxon>Bacteria</taxon>
        <taxon>Pseudomonadati</taxon>
        <taxon>Pseudomonadota</taxon>
        <taxon>Betaproteobacteria</taxon>
        <taxon>Burkholderiales</taxon>
        <taxon>Burkholderiaceae</taxon>
        <taxon>Paraburkholderia</taxon>
    </lineage>
</organism>
<dbReference type="Pfam" id="PF12625">
    <property type="entry name" value="Arabinose_bd"/>
    <property type="match status" value="1"/>
</dbReference>
<accession>A0ABM8NVW1</accession>
<dbReference type="InterPro" id="IPR032687">
    <property type="entry name" value="AraC-type_N"/>
</dbReference>
<keyword evidence="3" id="KW-0804">Transcription</keyword>
<sequence>MDLRNKSVSARLYKLLFAEAEKNGLDWRTIGASLDIDEAAICASDARVAGDKHVRMLKLVTTCFDPPEPIADMSLCLMPFPELAGVVFNCATLREALLQFVEYRDLIGNVDWLLPSGQDDAIAFDYVLEGDGRSSVCALGNFATIAAVARIYDPSVRIRDVTLTDSKGVRAKWLADSLRVGLRTDQPRNRMVLQSSALDRPFDRYNAALAAIHHPAALDDLNRIRALGLFSPSVQRCLSDIMGGDAGDIQPKSLQAIVCERLSMTRWTLQRKLAAEQLTFSEVLMQARVQRARDLLTHTHMPISEVSERVGFGSTPAFTRFFSRACGVPPARYRDQHQVGMG</sequence>
<reference evidence="5 6" key="1">
    <citation type="submission" date="2020-10" db="EMBL/GenBank/DDBJ databases">
        <authorList>
            <person name="Peeters C."/>
        </authorList>
    </citation>
    <scope>NUCLEOTIDE SEQUENCE [LARGE SCALE GENOMIC DNA]</scope>
    <source>
        <strain evidence="5 6">LMG 28140</strain>
    </source>
</reference>
<dbReference type="Gene3D" id="1.10.10.60">
    <property type="entry name" value="Homeodomain-like"/>
    <property type="match status" value="1"/>
</dbReference>
<dbReference type="Proteomes" id="UP000598032">
    <property type="component" value="Unassembled WGS sequence"/>
</dbReference>
<dbReference type="PROSITE" id="PS01124">
    <property type="entry name" value="HTH_ARAC_FAMILY_2"/>
    <property type="match status" value="1"/>
</dbReference>
<evidence type="ECO:0000256" key="2">
    <source>
        <dbReference type="ARBA" id="ARBA00023125"/>
    </source>
</evidence>
<keyword evidence="2" id="KW-0238">DNA-binding</keyword>
<dbReference type="InterPro" id="IPR018060">
    <property type="entry name" value="HTH_AraC"/>
</dbReference>
<evidence type="ECO:0000313" key="5">
    <source>
        <dbReference type="EMBL" id="CAD6545853.1"/>
    </source>
</evidence>
<evidence type="ECO:0000259" key="4">
    <source>
        <dbReference type="PROSITE" id="PS01124"/>
    </source>
</evidence>
<evidence type="ECO:0000313" key="6">
    <source>
        <dbReference type="Proteomes" id="UP000598032"/>
    </source>
</evidence>
<dbReference type="SUPFAM" id="SSF46689">
    <property type="entry name" value="Homeodomain-like"/>
    <property type="match status" value="1"/>
</dbReference>
<dbReference type="EMBL" id="CAJHCP010000009">
    <property type="protein sequence ID" value="CAD6545853.1"/>
    <property type="molecule type" value="Genomic_DNA"/>
</dbReference>
<dbReference type="Pfam" id="PF12833">
    <property type="entry name" value="HTH_18"/>
    <property type="match status" value="1"/>
</dbReference>
<name>A0ABM8NVW1_9BURK</name>
<protein>
    <recommendedName>
        <fullName evidence="4">HTH araC/xylS-type domain-containing protein</fullName>
    </recommendedName>
</protein>
<proteinExistence type="predicted"/>
<gene>
    <name evidence="5" type="ORF">LMG28140_04244</name>
</gene>
<dbReference type="PRINTS" id="PR00032">
    <property type="entry name" value="HTHARAC"/>
</dbReference>
<keyword evidence="6" id="KW-1185">Reference proteome</keyword>
<dbReference type="InterPro" id="IPR018062">
    <property type="entry name" value="HTH_AraC-typ_CS"/>
</dbReference>
<dbReference type="RefSeq" id="WP_201644226.1">
    <property type="nucleotide sequence ID" value="NZ_CAJHCP010000009.1"/>
</dbReference>
<dbReference type="PANTHER" id="PTHR47894:SF1">
    <property type="entry name" value="HTH-TYPE TRANSCRIPTIONAL REGULATOR VQSM"/>
    <property type="match status" value="1"/>
</dbReference>
<dbReference type="PROSITE" id="PS00041">
    <property type="entry name" value="HTH_ARAC_FAMILY_1"/>
    <property type="match status" value="1"/>
</dbReference>